<dbReference type="InterPro" id="IPR036390">
    <property type="entry name" value="WH_DNA-bd_sf"/>
</dbReference>
<name>M3UME2_GORML</name>
<dbReference type="Proteomes" id="UP000035009">
    <property type="component" value="Unassembled WGS sequence"/>
</dbReference>
<reference evidence="1 2" key="1">
    <citation type="submission" date="2013-02" db="EMBL/GenBank/DDBJ databases">
        <title>Whole genome shotgun sequence of Gordonia malaquae NBRC 108250.</title>
        <authorList>
            <person name="Yoshida I."/>
            <person name="Hosoyama A."/>
            <person name="Tsuchikane K."/>
            <person name="Ando Y."/>
            <person name="Baba S."/>
            <person name="Ohji S."/>
            <person name="Hamada M."/>
            <person name="Tamura T."/>
            <person name="Yamazoe A."/>
            <person name="Yamazaki S."/>
            <person name="Fujita N."/>
        </authorList>
    </citation>
    <scope>NUCLEOTIDE SEQUENCE [LARGE SCALE GENOMIC DNA]</scope>
    <source>
        <strain evidence="1 2">NBRC 108250</strain>
    </source>
</reference>
<dbReference type="OrthoDB" id="3399802at2"/>
<evidence type="ECO:0008006" key="3">
    <source>
        <dbReference type="Google" id="ProtNLM"/>
    </source>
</evidence>
<comment type="caution">
    <text evidence="1">The sequence shown here is derived from an EMBL/GenBank/DDBJ whole genome shotgun (WGS) entry which is preliminary data.</text>
</comment>
<gene>
    <name evidence="1" type="ORF">GM1_026_00180</name>
</gene>
<evidence type="ECO:0000313" key="2">
    <source>
        <dbReference type="Proteomes" id="UP000035009"/>
    </source>
</evidence>
<organism evidence="1 2">
    <name type="scientific">Gordonia malaquae NBRC 108250</name>
    <dbReference type="NCBI Taxonomy" id="1223542"/>
    <lineage>
        <taxon>Bacteria</taxon>
        <taxon>Bacillati</taxon>
        <taxon>Actinomycetota</taxon>
        <taxon>Actinomycetes</taxon>
        <taxon>Mycobacteriales</taxon>
        <taxon>Gordoniaceae</taxon>
        <taxon>Gordonia</taxon>
    </lineage>
</organism>
<dbReference type="AlphaFoldDB" id="M3UME2"/>
<dbReference type="STRING" id="410332.SAMN04488550_0728"/>
<protein>
    <recommendedName>
        <fullName evidence="3">Transcriptional regulator</fullName>
    </recommendedName>
</protein>
<accession>M3UME2</accession>
<dbReference type="EMBL" id="BAOP01000026">
    <property type="protein sequence ID" value="GAC81050.1"/>
    <property type="molecule type" value="Genomic_DNA"/>
</dbReference>
<proteinExistence type="predicted"/>
<dbReference type="RefSeq" id="WP_008380515.1">
    <property type="nucleotide sequence ID" value="NZ_BAOP01000026.1"/>
</dbReference>
<sequence length="209" mass="22113">MTDVIGKPRDRVRDLLAESESGLDAHEVARALSIHSTTARFHLINLVTDGDAVTVQLPPEGVGRPRVAYRIAPPAAAARLTRLLLMRLGDTPEAREDAASDVGREWARQLAPAPQTSLPDPVIAVESTLTRLGVEVRSVASELGRHLLTVCACELDDLAPGLPEVARGALRGAVDEALQGATDLLISDVTASIEPDPDNDCTLIVVLSG</sequence>
<evidence type="ECO:0000313" key="1">
    <source>
        <dbReference type="EMBL" id="GAC81050.1"/>
    </source>
</evidence>
<dbReference type="SUPFAM" id="SSF46785">
    <property type="entry name" value="Winged helix' DNA-binding domain"/>
    <property type="match status" value="1"/>
</dbReference>
<dbReference type="eggNOG" id="COG2345">
    <property type="taxonomic scope" value="Bacteria"/>
</dbReference>
<keyword evidence="2" id="KW-1185">Reference proteome</keyword>